<protein>
    <submittedName>
        <fullName evidence="2">Uncharacterized protein</fullName>
    </submittedName>
</protein>
<name>A0A8S9U7C9_PHYIN</name>
<dbReference type="EMBL" id="JAACNO010002256">
    <property type="protein sequence ID" value="KAF4134804.1"/>
    <property type="molecule type" value="Genomic_DNA"/>
</dbReference>
<reference evidence="2" key="1">
    <citation type="submission" date="2020-03" db="EMBL/GenBank/DDBJ databases">
        <title>Hybrid Assembly of Korean Phytophthora infestans isolates.</title>
        <authorList>
            <person name="Prokchorchik M."/>
            <person name="Lee Y."/>
            <person name="Seo J."/>
            <person name="Cho J.-H."/>
            <person name="Park Y.-E."/>
            <person name="Jang D.-C."/>
            <person name="Im J.-S."/>
            <person name="Choi J.-G."/>
            <person name="Park H.-J."/>
            <person name="Lee G.-B."/>
            <person name="Lee Y.-G."/>
            <person name="Hong S.-Y."/>
            <person name="Cho K."/>
            <person name="Sohn K.H."/>
        </authorList>
    </citation>
    <scope>NUCLEOTIDE SEQUENCE</scope>
    <source>
        <strain evidence="2">KR_2_A2</strain>
    </source>
</reference>
<evidence type="ECO:0000313" key="2">
    <source>
        <dbReference type="EMBL" id="KAF4134804.1"/>
    </source>
</evidence>
<accession>A0A8S9U7C9</accession>
<gene>
    <name evidence="2" type="ORF">GN958_ATG16060</name>
</gene>
<organism evidence="2 3">
    <name type="scientific">Phytophthora infestans</name>
    <name type="common">Potato late blight agent</name>
    <name type="synonym">Botrytis infestans</name>
    <dbReference type="NCBI Taxonomy" id="4787"/>
    <lineage>
        <taxon>Eukaryota</taxon>
        <taxon>Sar</taxon>
        <taxon>Stramenopiles</taxon>
        <taxon>Oomycota</taxon>
        <taxon>Peronosporomycetes</taxon>
        <taxon>Peronosporales</taxon>
        <taxon>Peronosporaceae</taxon>
        <taxon>Phytophthora</taxon>
    </lineage>
</organism>
<dbReference type="AlphaFoldDB" id="A0A8S9U7C9"/>
<proteinExistence type="predicted"/>
<feature type="region of interest" description="Disordered" evidence="1">
    <location>
        <begin position="37"/>
        <end position="80"/>
    </location>
</feature>
<sequence>MIVHRGVVRSERLFLSLSKAVPIAFIDSFDQLLGGSDWDKSSTTTNIPEARNTKNAPMRKRKANPPGYTTRLQQQKKAELRGLRDHVRQLEEQVE</sequence>
<evidence type="ECO:0000256" key="1">
    <source>
        <dbReference type="SAM" id="MobiDB-lite"/>
    </source>
</evidence>
<comment type="caution">
    <text evidence="2">The sequence shown here is derived from an EMBL/GenBank/DDBJ whole genome shotgun (WGS) entry which is preliminary data.</text>
</comment>
<evidence type="ECO:0000313" key="3">
    <source>
        <dbReference type="Proteomes" id="UP000704712"/>
    </source>
</evidence>
<dbReference type="Proteomes" id="UP000704712">
    <property type="component" value="Unassembled WGS sequence"/>
</dbReference>